<organism evidence="3 4">
    <name type="scientific">Blastococcus aggregatus</name>
    <dbReference type="NCBI Taxonomy" id="38502"/>
    <lineage>
        <taxon>Bacteria</taxon>
        <taxon>Bacillati</taxon>
        <taxon>Actinomycetota</taxon>
        <taxon>Actinomycetes</taxon>
        <taxon>Geodermatophilales</taxon>
        <taxon>Geodermatophilaceae</taxon>
        <taxon>Blastococcus</taxon>
    </lineage>
</organism>
<sequence>MSKISALMTPLRIVVATVLVLLVGAVVTLSVLLSQSHNENAEVAADLKNARADNRDLRSDLRLTEDQLESVSDERDQALDVAERAEEQAQALEDREKAVSDREAAVTATEQQIARNSVEQGTWTVGRDIEPGTYRTKDAVIGQCYWEITAGGTNGSDIIDNDIVSGGFPTVSLSAGQVFTNSRCGTFVKQ</sequence>
<feature type="transmembrane region" description="Helical" evidence="2">
    <location>
        <begin position="12"/>
        <end position="33"/>
    </location>
</feature>
<proteinExistence type="predicted"/>
<keyword evidence="2" id="KW-0812">Transmembrane</keyword>
<dbReference type="OrthoDB" id="166978at2"/>
<evidence type="ECO:0000256" key="1">
    <source>
        <dbReference type="SAM" id="Coils"/>
    </source>
</evidence>
<protein>
    <submittedName>
        <fullName evidence="3">Uncharacterized protein</fullName>
    </submittedName>
</protein>
<evidence type="ECO:0000313" key="3">
    <source>
        <dbReference type="EMBL" id="SOC46716.1"/>
    </source>
</evidence>
<dbReference type="RefSeq" id="WP_097193355.1">
    <property type="nucleotide sequence ID" value="NZ_OBQI01000001.1"/>
</dbReference>
<feature type="coiled-coil region" evidence="1">
    <location>
        <begin position="40"/>
        <end position="102"/>
    </location>
</feature>
<keyword evidence="2" id="KW-0472">Membrane</keyword>
<name>A0A285V124_9ACTN</name>
<keyword evidence="4" id="KW-1185">Reference proteome</keyword>
<evidence type="ECO:0000256" key="2">
    <source>
        <dbReference type="SAM" id="Phobius"/>
    </source>
</evidence>
<dbReference type="EMBL" id="OBQI01000001">
    <property type="protein sequence ID" value="SOC46716.1"/>
    <property type="molecule type" value="Genomic_DNA"/>
</dbReference>
<gene>
    <name evidence="3" type="ORF">SAMN05660748_0412</name>
</gene>
<dbReference type="Proteomes" id="UP000219435">
    <property type="component" value="Unassembled WGS sequence"/>
</dbReference>
<reference evidence="4" key="1">
    <citation type="submission" date="2017-08" db="EMBL/GenBank/DDBJ databases">
        <authorList>
            <person name="Varghese N."/>
            <person name="Submissions S."/>
        </authorList>
    </citation>
    <scope>NUCLEOTIDE SEQUENCE [LARGE SCALE GENOMIC DNA]</scope>
    <source>
        <strain evidence="4">DSM 4725</strain>
    </source>
</reference>
<dbReference type="AlphaFoldDB" id="A0A285V124"/>
<keyword evidence="1" id="KW-0175">Coiled coil</keyword>
<accession>A0A285V124</accession>
<evidence type="ECO:0000313" key="4">
    <source>
        <dbReference type="Proteomes" id="UP000219435"/>
    </source>
</evidence>
<keyword evidence="2" id="KW-1133">Transmembrane helix</keyword>